<evidence type="ECO:0000313" key="2">
    <source>
        <dbReference type="EMBL" id="MBO9204482.1"/>
    </source>
</evidence>
<evidence type="ECO:0000313" key="3">
    <source>
        <dbReference type="Proteomes" id="UP000677244"/>
    </source>
</evidence>
<comment type="caution">
    <text evidence="2">The sequence shown here is derived from an EMBL/GenBank/DDBJ whole genome shotgun (WGS) entry which is preliminary data.</text>
</comment>
<name>A0ABS3Z2U3_9BACT</name>
<sequence>MKNLVLIFLVLSTVGAMAQTNVYTTANAHAHNDYQHEPPLVTAYNSKFGSIEVDLFLNDNDLIVAHTEKDVINNKRFEDLYVKPLVEYIKANNGNIYEDPTQSLILMIDVKSEAVPTLNKITDMLSKYPEITQCKSLMILVSGNKPDPSTYLAYPPYIWFDGLLSIKYRPDELTRIAILSDNFINYTSWKGTDNIPEKNWLALQKAVAKGHELGKKVRFWNTPDFVDGWQKVIELGVDYIDTYSIKSLAEYLKKNRPEKKSN</sequence>
<organism evidence="2 3">
    <name type="scientific">Niastella soli</name>
    <dbReference type="NCBI Taxonomy" id="2821487"/>
    <lineage>
        <taxon>Bacteria</taxon>
        <taxon>Pseudomonadati</taxon>
        <taxon>Bacteroidota</taxon>
        <taxon>Chitinophagia</taxon>
        <taxon>Chitinophagales</taxon>
        <taxon>Chitinophagaceae</taxon>
        <taxon>Niastella</taxon>
    </lineage>
</organism>
<keyword evidence="1" id="KW-0732">Signal</keyword>
<feature type="chain" id="PRO_5046228432" description="Alkaline phosphatase" evidence="1">
    <location>
        <begin position="19"/>
        <end position="262"/>
    </location>
</feature>
<dbReference type="InterPro" id="IPR017946">
    <property type="entry name" value="PLC-like_Pdiesterase_TIM-brl"/>
</dbReference>
<feature type="signal peptide" evidence="1">
    <location>
        <begin position="1"/>
        <end position="18"/>
    </location>
</feature>
<evidence type="ECO:0008006" key="4">
    <source>
        <dbReference type="Google" id="ProtNLM"/>
    </source>
</evidence>
<dbReference type="Proteomes" id="UP000677244">
    <property type="component" value="Unassembled WGS sequence"/>
</dbReference>
<dbReference type="SUPFAM" id="SSF51695">
    <property type="entry name" value="PLC-like phosphodiesterases"/>
    <property type="match status" value="1"/>
</dbReference>
<reference evidence="2 3" key="1">
    <citation type="submission" date="2021-03" db="EMBL/GenBank/DDBJ databases">
        <title>Assistant Professor.</title>
        <authorList>
            <person name="Huq M.A."/>
        </authorList>
    </citation>
    <scope>NUCLEOTIDE SEQUENCE [LARGE SCALE GENOMIC DNA]</scope>
    <source>
        <strain evidence="2 3">MAH-29</strain>
    </source>
</reference>
<proteinExistence type="predicted"/>
<protein>
    <recommendedName>
        <fullName evidence="4">Alkaline phosphatase</fullName>
    </recommendedName>
</protein>
<keyword evidence="3" id="KW-1185">Reference proteome</keyword>
<gene>
    <name evidence="2" type="ORF">J7I42_29615</name>
</gene>
<evidence type="ECO:0000256" key="1">
    <source>
        <dbReference type="SAM" id="SignalP"/>
    </source>
</evidence>
<dbReference type="EMBL" id="JAGHKO010000014">
    <property type="protein sequence ID" value="MBO9204482.1"/>
    <property type="molecule type" value="Genomic_DNA"/>
</dbReference>
<accession>A0ABS3Z2U3</accession>
<dbReference type="RefSeq" id="WP_209143111.1">
    <property type="nucleotide sequence ID" value="NZ_JAGHKO010000014.1"/>
</dbReference>